<dbReference type="Proteomes" id="UP001234202">
    <property type="component" value="Unassembled WGS sequence"/>
</dbReference>
<evidence type="ECO:0000313" key="1">
    <source>
        <dbReference type="EMBL" id="KAJ9126046.1"/>
    </source>
</evidence>
<protein>
    <submittedName>
        <fullName evidence="1">Uncharacterized protein</fullName>
    </submittedName>
</protein>
<sequence length="157" mass="17135">MGHEIDIVSFRPKSGHSTKEYMVVINPDEYKKWKAGDKTIPLVQVVDAMQIFSSETGSQGKWLTPSAGEIASDFDDYHPDGSLKEGVHDATKREEHDDEEEGPKGRKAKKVLEETAILITLERGRLQKSKAIGTGGFDMQTSKGSGLTTGNIGTSGR</sequence>
<accession>A0ACC2XRN5</accession>
<proteinExistence type="predicted"/>
<name>A0ACC2XRN5_9TREE</name>
<keyword evidence="2" id="KW-1185">Reference proteome</keyword>
<dbReference type="EMBL" id="JASBWV010000006">
    <property type="protein sequence ID" value="KAJ9126046.1"/>
    <property type="molecule type" value="Genomic_DNA"/>
</dbReference>
<gene>
    <name evidence="1" type="ORF">QFC24_002318</name>
</gene>
<comment type="caution">
    <text evidence="1">The sequence shown here is derived from an EMBL/GenBank/DDBJ whole genome shotgun (WGS) entry which is preliminary data.</text>
</comment>
<reference evidence="1" key="1">
    <citation type="submission" date="2023-04" db="EMBL/GenBank/DDBJ databases">
        <title>Draft Genome sequencing of Naganishia species isolated from polar environments using Oxford Nanopore Technology.</title>
        <authorList>
            <person name="Leo P."/>
            <person name="Venkateswaran K."/>
        </authorList>
    </citation>
    <scope>NUCLEOTIDE SEQUENCE</scope>
    <source>
        <strain evidence="1">DBVPG 5303</strain>
    </source>
</reference>
<organism evidence="1 2">
    <name type="scientific">Naganishia onofrii</name>
    <dbReference type="NCBI Taxonomy" id="1851511"/>
    <lineage>
        <taxon>Eukaryota</taxon>
        <taxon>Fungi</taxon>
        <taxon>Dikarya</taxon>
        <taxon>Basidiomycota</taxon>
        <taxon>Agaricomycotina</taxon>
        <taxon>Tremellomycetes</taxon>
        <taxon>Filobasidiales</taxon>
        <taxon>Filobasidiaceae</taxon>
        <taxon>Naganishia</taxon>
    </lineage>
</organism>
<evidence type="ECO:0000313" key="2">
    <source>
        <dbReference type="Proteomes" id="UP001234202"/>
    </source>
</evidence>